<organism evidence="1">
    <name type="scientific">marine sediment metagenome</name>
    <dbReference type="NCBI Taxonomy" id="412755"/>
    <lineage>
        <taxon>unclassified sequences</taxon>
        <taxon>metagenomes</taxon>
        <taxon>ecological metagenomes</taxon>
    </lineage>
</organism>
<sequence length="42" mass="4927">MNSKHIWWDESWNPVTGCNDDRISAGCKNCYARAWAEKRLRG</sequence>
<proteinExistence type="predicted"/>
<gene>
    <name evidence="1" type="ORF">LCGC14_1399800</name>
</gene>
<dbReference type="InterPro" id="IPR011101">
    <property type="entry name" value="DUF5131"/>
</dbReference>
<reference evidence="1" key="1">
    <citation type="journal article" date="2015" name="Nature">
        <title>Complex archaea that bridge the gap between prokaryotes and eukaryotes.</title>
        <authorList>
            <person name="Spang A."/>
            <person name="Saw J.H."/>
            <person name="Jorgensen S.L."/>
            <person name="Zaremba-Niedzwiedzka K."/>
            <person name="Martijn J."/>
            <person name="Lind A.E."/>
            <person name="van Eijk R."/>
            <person name="Schleper C."/>
            <person name="Guy L."/>
            <person name="Ettema T.J."/>
        </authorList>
    </citation>
    <scope>NUCLEOTIDE SEQUENCE</scope>
</reference>
<evidence type="ECO:0008006" key="2">
    <source>
        <dbReference type="Google" id="ProtNLM"/>
    </source>
</evidence>
<accession>A0A0F9JXE9</accession>
<evidence type="ECO:0000313" key="1">
    <source>
        <dbReference type="EMBL" id="KKM74484.1"/>
    </source>
</evidence>
<name>A0A0F9JXE9_9ZZZZ</name>
<dbReference type="Pfam" id="PF07505">
    <property type="entry name" value="DUF5131"/>
    <property type="match status" value="1"/>
</dbReference>
<dbReference type="EMBL" id="LAZR01009132">
    <property type="protein sequence ID" value="KKM74484.1"/>
    <property type="molecule type" value="Genomic_DNA"/>
</dbReference>
<feature type="non-terminal residue" evidence="1">
    <location>
        <position position="42"/>
    </location>
</feature>
<dbReference type="AlphaFoldDB" id="A0A0F9JXE9"/>
<protein>
    <recommendedName>
        <fullName evidence="2">DUF5131 family protein</fullName>
    </recommendedName>
</protein>
<comment type="caution">
    <text evidence="1">The sequence shown here is derived from an EMBL/GenBank/DDBJ whole genome shotgun (WGS) entry which is preliminary data.</text>
</comment>